<comment type="caution">
    <text evidence="1">The sequence shown here is derived from an EMBL/GenBank/DDBJ whole genome shotgun (WGS) entry which is preliminary data.</text>
</comment>
<proteinExistence type="predicted"/>
<name>A0A9P8T0B2_9ASCO</name>
<organism evidence="1 2">
    <name type="scientific">Ogataea philodendri</name>
    <dbReference type="NCBI Taxonomy" id="1378263"/>
    <lineage>
        <taxon>Eukaryota</taxon>
        <taxon>Fungi</taxon>
        <taxon>Dikarya</taxon>
        <taxon>Ascomycota</taxon>
        <taxon>Saccharomycotina</taxon>
        <taxon>Pichiomycetes</taxon>
        <taxon>Pichiales</taxon>
        <taxon>Pichiaceae</taxon>
        <taxon>Ogataea</taxon>
    </lineage>
</organism>
<dbReference type="AlphaFoldDB" id="A0A9P8T0B2"/>
<dbReference type="EMBL" id="JAEUBE010000439">
    <property type="protein sequence ID" value="KAH3661593.1"/>
    <property type="molecule type" value="Genomic_DNA"/>
</dbReference>
<dbReference type="RefSeq" id="XP_046058706.1">
    <property type="nucleotide sequence ID" value="XM_046207729.1"/>
</dbReference>
<keyword evidence="2" id="KW-1185">Reference proteome</keyword>
<dbReference type="GeneID" id="70238405"/>
<reference evidence="1" key="1">
    <citation type="journal article" date="2021" name="Open Biol.">
        <title>Shared evolutionary footprints suggest mitochondrial oxidative damage underlies multiple complex I losses in fungi.</title>
        <authorList>
            <person name="Schikora-Tamarit M.A."/>
            <person name="Marcet-Houben M."/>
            <person name="Nosek J."/>
            <person name="Gabaldon T."/>
        </authorList>
    </citation>
    <scope>NUCLEOTIDE SEQUENCE</scope>
    <source>
        <strain evidence="1">CBS6075</strain>
    </source>
</reference>
<dbReference type="Proteomes" id="UP000769157">
    <property type="component" value="Unassembled WGS sequence"/>
</dbReference>
<reference evidence="1" key="2">
    <citation type="submission" date="2021-01" db="EMBL/GenBank/DDBJ databases">
        <authorList>
            <person name="Schikora-Tamarit M.A."/>
        </authorList>
    </citation>
    <scope>NUCLEOTIDE SEQUENCE</scope>
    <source>
        <strain evidence="1">CBS6075</strain>
    </source>
</reference>
<protein>
    <submittedName>
        <fullName evidence="1">Uncharacterized protein</fullName>
    </submittedName>
</protein>
<sequence length="138" mass="16248">MLLLYEFCQKHESERSCLIVLQDWHELEPVLHHFVGIRDIRTERVQNLGNGGNGVFSSGEVFFSFRIWDVAHCQHRWQGSNTEIFELASSELGARTNGIRGCLSYACLWRRERLANRVHEEFLKLERQRSSIFNQVRN</sequence>
<evidence type="ECO:0000313" key="1">
    <source>
        <dbReference type="EMBL" id="KAH3661593.1"/>
    </source>
</evidence>
<evidence type="ECO:0000313" key="2">
    <source>
        <dbReference type="Proteomes" id="UP000769157"/>
    </source>
</evidence>
<accession>A0A9P8T0B2</accession>
<gene>
    <name evidence="1" type="ORF">OGAPHI_006441</name>
</gene>